<dbReference type="AlphaFoldDB" id="A0AA39KPV7"/>
<protein>
    <submittedName>
        <fullName evidence="1">Uncharacterized protein</fullName>
    </submittedName>
</protein>
<evidence type="ECO:0000313" key="2">
    <source>
        <dbReference type="Proteomes" id="UP001168990"/>
    </source>
</evidence>
<organism evidence="1 2">
    <name type="scientific">Microctonus aethiopoides</name>
    <dbReference type="NCBI Taxonomy" id="144406"/>
    <lineage>
        <taxon>Eukaryota</taxon>
        <taxon>Metazoa</taxon>
        <taxon>Ecdysozoa</taxon>
        <taxon>Arthropoda</taxon>
        <taxon>Hexapoda</taxon>
        <taxon>Insecta</taxon>
        <taxon>Pterygota</taxon>
        <taxon>Neoptera</taxon>
        <taxon>Endopterygota</taxon>
        <taxon>Hymenoptera</taxon>
        <taxon>Apocrita</taxon>
        <taxon>Ichneumonoidea</taxon>
        <taxon>Braconidae</taxon>
        <taxon>Euphorinae</taxon>
        <taxon>Microctonus</taxon>
    </lineage>
</organism>
<reference evidence="1" key="1">
    <citation type="journal article" date="2023" name="bioRxiv">
        <title>Scaffold-level genome assemblies of two parasitoid biocontrol wasps reveal the parthenogenesis mechanism and an associated novel virus.</title>
        <authorList>
            <person name="Inwood S."/>
            <person name="Skelly J."/>
            <person name="Guhlin J."/>
            <person name="Harrop T."/>
            <person name="Goldson S."/>
            <person name="Dearden P."/>
        </authorList>
    </citation>
    <scope>NUCLEOTIDE SEQUENCE</scope>
    <source>
        <strain evidence="1">Irish</strain>
        <tissue evidence="1">Whole body</tissue>
    </source>
</reference>
<reference evidence="1" key="2">
    <citation type="submission" date="2023-03" db="EMBL/GenBank/DDBJ databases">
        <authorList>
            <person name="Inwood S.N."/>
            <person name="Skelly J.G."/>
            <person name="Guhlin J."/>
            <person name="Harrop T.W.R."/>
            <person name="Goldson S.G."/>
            <person name="Dearden P.K."/>
        </authorList>
    </citation>
    <scope>NUCLEOTIDE SEQUENCE</scope>
    <source>
        <strain evidence="1">Irish</strain>
        <tissue evidence="1">Whole body</tissue>
    </source>
</reference>
<evidence type="ECO:0000313" key="1">
    <source>
        <dbReference type="EMBL" id="KAK0169166.1"/>
    </source>
</evidence>
<dbReference type="EMBL" id="JAQQBS010001132">
    <property type="protein sequence ID" value="KAK0169166.1"/>
    <property type="molecule type" value="Genomic_DNA"/>
</dbReference>
<feature type="non-terminal residue" evidence="1">
    <location>
        <position position="1"/>
    </location>
</feature>
<comment type="caution">
    <text evidence="1">The sequence shown here is derived from an EMBL/GenBank/DDBJ whole genome shotgun (WGS) entry which is preliminary data.</text>
</comment>
<gene>
    <name evidence="1" type="ORF">PV328_012388</name>
</gene>
<name>A0AA39KPV7_9HYME</name>
<accession>A0AA39KPV7</accession>
<proteinExistence type="predicted"/>
<sequence length="108" mass="11838">MSNCNNCGPKQNLTGAKEGLECDILTKNIDEFLALEENLAEFPNKKKALLNLYRILISGESKVQSCILKLGATTIKKDVQLLYSGTGKKINGVGKLNFSATHTYTVMQ</sequence>
<keyword evidence="2" id="KW-1185">Reference proteome</keyword>
<dbReference type="Proteomes" id="UP001168990">
    <property type="component" value="Unassembled WGS sequence"/>
</dbReference>